<dbReference type="SMART" id="SM00202">
    <property type="entry name" value="SR"/>
    <property type="match status" value="2"/>
</dbReference>
<dbReference type="PROSITE" id="PS50190">
    <property type="entry name" value="SEC7"/>
    <property type="match status" value="1"/>
</dbReference>
<evidence type="ECO:0000259" key="7">
    <source>
        <dbReference type="PROSITE" id="PS50190"/>
    </source>
</evidence>
<dbReference type="GO" id="GO:0005737">
    <property type="term" value="C:cytoplasm"/>
    <property type="evidence" value="ECO:0007669"/>
    <property type="project" value="UniProtKB-ARBA"/>
</dbReference>
<feature type="compositionally biased region" description="Basic and acidic residues" evidence="6">
    <location>
        <begin position="1000"/>
        <end position="1021"/>
    </location>
</feature>
<organism evidence="9">
    <name type="scientific">Amphimedon queenslandica</name>
    <name type="common">Sponge</name>
    <dbReference type="NCBI Taxonomy" id="400682"/>
    <lineage>
        <taxon>Eukaryota</taxon>
        <taxon>Metazoa</taxon>
        <taxon>Porifera</taxon>
        <taxon>Demospongiae</taxon>
        <taxon>Heteroscleromorpha</taxon>
        <taxon>Haplosclerida</taxon>
        <taxon>Niphatidae</taxon>
        <taxon>Amphimedon</taxon>
    </lineage>
</organism>
<dbReference type="InterPro" id="IPR035999">
    <property type="entry name" value="Sec7_dom_sf"/>
</dbReference>
<feature type="compositionally biased region" description="Polar residues" evidence="6">
    <location>
        <begin position="1048"/>
        <end position="1065"/>
    </location>
</feature>
<dbReference type="InterPro" id="IPR005522">
    <property type="entry name" value="IPK"/>
</dbReference>
<feature type="compositionally biased region" description="Low complexity" evidence="6">
    <location>
        <begin position="976"/>
        <end position="989"/>
    </location>
</feature>
<proteinExistence type="inferred from homology"/>
<dbReference type="Pfam" id="PF01369">
    <property type="entry name" value="Sec7"/>
    <property type="match status" value="1"/>
</dbReference>
<protein>
    <recommendedName>
        <fullName evidence="10">SEC7 domain-containing protein</fullName>
    </recommendedName>
</protein>
<dbReference type="GO" id="GO:0016192">
    <property type="term" value="P:vesicle-mediated transport"/>
    <property type="evidence" value="ECO:0007669"/>
    <property type="project" value="UniProtKB-ARBA"/>
</dbReference>
<dbReference type="SUPFAM" id="SSF48371">
    <property type="entry name" value="ARM repeat"/>
    <property type="match status" value="1"/>
</dbReference>
<dbReference type="GO" id="GO:0016301">
    <property type="term" value="F:kinase activity"/>
    <property type="evidence" value="ECO:0007669"/>
    <property type="project" value="UniProtKB-KW"/>
</dbReference>
<dbReference type="Pfam" id="PF23325">
    <property type="entry name" value="TPR_28"/>
    <property type="match status" value="1"/>
</dbReference>
<feature type="compositionally biased region" description="Low complexity" evidence="6">
    <location>
        <begin position="2441"/>
        <end position="2450"/>
    </location>
</feature>
<feature type="region of interest" description="Disordered" evidence="6">
    <location>
        <begin position="1283"/>
        <end position="1309"/>
    </location>
</feature>
<dbReference type="Pfam" id="PF12783">
    <property type="entry name" value="Sec7-like_HUS"/>
    <property type="match status" value="1"/>
</dbReference>
<evidence type="ECO:0000256" key="4">
    <source>
        <dbReference type="ARBA" id="ARBA00023157"/>
    </source>
</evidence>
<dbReference type="SUPFAM" id="SSF56487">
    <property type="entry name" value="SRCR-like"/>
    <property type="match status" value="2"/>
</dbReference>
<feature type="region of interest" description="Disordered" evidence="6">
    <location>
        <begin position="970"/>
        <end position="1088"/>
    </location>
</feature>
<dbReference type="FunFam" id="1.10.1000.11:FF:000002">
    <property type="entry name" value="Cytohesin 1"/>
    <property type="match status" value="1"/>
</dbReference>
<comment type="similarity">
    <text evidence="1">Belongs to the inositol phosphokinase (IPK) family.</text>
</comment>
<feature type="compositionally biased region" description="Low complexity" evidence="6">
    <location>
        <begin position="1035"/>
        <end position="1047"/>
    </location>
</feature>
<dbReference type="PANTHER" id="PTHR10663:SF388">
    <property type="entry name" value="GOLGI-SPECIFIC BREFELDIN A-RESISTANCE GUANINE NUCLEOTIDE EXCHANGE FACTOR 1"/>
    <property type="match status" value="1"/>
</dbReference>
<keyword evidence="4 5" id="KW-1015">Disulfide bond</keyword>
<dbReference type="SMART" id="SM00222">
    <property type="entry name" value="Sec7"/>
    <property type="match status" value="1"/>
</dbReference>
<name>A0A1X7VH72_AMPQE</name>
<evidence type="ECO:0000256" key="6">
    <source>
        <dbReference type="SAM" id="MobiDB-lite"/>
    </source>
</evidence>
<evidence type="ECO:0000256" key="3">
    <source>
        <dbReference type="ARBA" id="ARBA00022777"/>
    </source>
</evidence>
<comment type="caution">
    <text evidence="5">Lacks conserved residue(s) required for the propagation of feature annotation.</text>
</comment>
<dbReference type="SUPFAM" id="SSF56104">
    <property type="entry name" value="SAICAR synthase-like"/>
    <property type="match status" value="1"/>
</dbReference>
<dbReference type="Gene3D" id="3.30.470.160">
    <property type="entry name" value="Inositol polyphosphate kinase"/>
    <property type="match status" value="1"/>
</dbReference>
<dbReference type="Pfam" id="PF00530">
    <property type="entry name" value="SRCR"/>
    <property type="match status" value="2"/>
</dbReference>
<feature type="compositionally biased region" description="Low complexity" evidence="6">
    <location>
        <begin position="2373"/>
        <end position="2398"/>
    </location>
</feature>
<dbReference type="Gene3D" id="1.10.1000.11">
    <property type="entry name" value="Arf Nucleotide-binding Site Opener,domain 2"/>
    <property type="match status" value="1"/>
</dbReference>
<dbReference type="Pfam" id="PF03770">
    <property type="entry name" value="IPK"/>
    <property type="match status" value="1"/>
</dbReference>
<keyword evidence="3" id="KW-0418">Kinase</keyword>
<feature type="compositionally biased region" description="Basic and acidic residues" evidence="6">
    <location>
        <begin position="113"/>
        <end position="123"/>
    </location>
</feature>
<dbReference type="InterPro" id="IPR038286">
    <property type="entry name" value="IPK_sf"/>
</dbReference>
<evidence type="ECO:0008006" key="10">
    <source>
        <dbReference type="Google" id="ProtNLM"/>
    </source>
</evidence>
<dbReference type="InterPro" id="IPR000904">
    <property type="entry name" value="Sec7_dom"/>
</dbReference>
<dbReference type="GO" id="GO:0032958">
    <property type="term" value="P:inositol phosphate biosynthetic process"/>
    <property type="evidence" value="ECO:0007669"/>
    <property type="project" value="InterPro"/>
</dbReference>
<dbReference type="InterPro" id="IPR023394">
    <property type="entry name" value="Sec7_C_sf"/>
</dbReference>
<reference evidence="9" key="1">
    <citation type="submission" date="2017-05" db="UniProtKB">
        <authorList>
            <consortium name="EnsemblMetazoa"/>
        </authorList>
    </citation>
    <scope>IDENTIFICATION</scope>
</reference>
<feature type="compositionally biased region" description="Low complexity" evidence="6">
    <location>
        <begin position="1284"/>
        <end position="1294"/>
    </location>
</feature>
<feature type="region of interest" description="Disordered" evidence="6">
    <location>
        <begin position="1"/>
        <end position="123"/>
    </location>
</feature>
<dbReference type="Gene3D" id="1.10.220.20">
    <property type="match status" value="1"/>
</dbReference>
<dbReference type="InParanoid" id="A0A1X7VH72"/>
<dbReference type="PROSITE" id="PS50287">
    <property type="entry name" value="SRCR_2"/>
    <property type="match status" value="2"/>
</dbReference>
<feature type="compositionally biased region" description="Basic and acidic residues" evidence="6">
    <location>
        <begin position="57"/>
        <end position="66"/>
    </location>
</feature>
<sequence>MSTTFTSGEESVESSIDHSQIPMDQEKVDGCLLSVDDEGYETPGKKLPPLVKHNKATAKDCNKKLPENGGSDVAMAEDDGYETGGKKQVLLKPKTGTAKEARKLRGSGSPRAEPSDRKSDRLDDKQLEKLLDEIFVERDSLTDSALHLLRLVPDGYVPLPHQVGGHRHIDGKLGFLRRIGQPHLLYKPVQFGSKGVREVSFYDALYGVSTHLGDPSIFPSLCNSSNNSLLQSILPMYHGLTTIADRAGHKCDHLILEDITHRFTHPCILDLKMGQRVWDDHAHPDKIERELKKYPAQERLGFRITGMRIYKPFTDDYVYYDRYYGRSVTEDTALSAITKFFEVGDGSHRTDVVNCIMDKLTEFINWMEKQNTLSLFATSLLIVYEGGPTPAAGDKQQTQVDIRLVDFAHTYEKERDDTQDANALFGIFPTVLLVKMHNLSLGNTNIGNRDGDVEVYYNGDWKFICYDFDANDATYSYVPDVVCHQLGYTGGVVQPQFGSRHDRQIGFYDMSCKKDYLVILQCSFKTDNVPANCNNGRNVWVTCYYTRMWDRTPYTGMVRLVNSSYISQGIVEVYCHGKWGVVCNKTNSESFALTVCKQLGYNLVSSYDYNTTFSSELFPSMQDANCDKKCIKDCASCDENIDSCGHGILNVSCKYEGTASNHGNKIEACSPINLYPGKLAVTALVLILFLYLYFITRFCIRIITIWCRRRRGQRQPLLEKIKTWLKEVCRVGVVIPRELAMLRRHKLIVQGEVTAVLSALRGGGGGGGRWIGMGRSNSEEIQDPLIHDLCLLQDNLLHTQEIGVLDIVRPFCSVVINEETTGPITGLAIGALDKFLASGLLDPSYDKAAHGICEVAEAVTHARFVGTSTASDEVVLMKILKILNTLLSVPGGRLLTNESVCEIMQSCFRICFEGRLSELLRCFAENILTEMVRLLFSNLSLVEDTPTDNEMKVVAYSSGPVLDSTSYNAKEEKAGQQQLQSEQSVVVQETDSINGVAEGEEAKREGEDEGERNGLSDEEGKTGGGGGGREREDVSSLSSESPDTSLTNSPNGDSPTAPTGSTFTTARGVHFAGPVGGGGGDEREKSPHSMPCVREVLRFLISIINPKDRNDTRVICIGLDLVTVMLECGGKSLGDIKSLRVLMQDGLCHHLLTLLKHESVDVFGRSLRNCFLLFDSNRHHLKLQLEWFLNKLMQTIQLDQSRLQAGRQELTLECLIQFCHIRNFVSELYVNYDCSTYCTNVCERLSKLLAKQAFPSSYHTISSTNILALDTLLAMILSLESASTTTTTDNNNNDTNDRDTNRVGAKNGGKVPADCNEGVSVNSSAGIIFSSAKQQAPDISLNGGEEVGGAISEPNLLKEEEEEEERKHLSLPLSPSPGTLSELLKARQLKKLITAGTEQFNQKPSRGISFLMEQGVLQTPLDPVEVATFLHDNPSINKQMLGDYLGDRRNTEILVAFIKSFKFHSVSLVEAIREFLESFRLPGEAPVISGIFEKFSAHWLSCNESGLATMFANQDSIFVLCYAIMMLNTDLHNPRLKQKMSLEEFIRSRRGMNNNKDFPRELLTEIYHSIRTTEIILPSEHHGAVKEGYEWKVLLRHASTNKSLYYEVSTHEYDQDVFLLLWGSVAAALSCALENWPPHSNLYDKITNGYKQCSIVAAHYEQHEVFDNLVISLSKFSSLLSHHDPPLSQSVTLTLTTDTKAHLSLQTMLSLAHRHGNLLREGWKNILDCLMCLYRARLLPESMVTIPDFINPAGSVSLYAEEAPTVRHDSSILSSFFSVNYWLLAGEASVSTQSALKSLSPSEVKQRNALVKWIDDCGCQLLFSDSKFLNEESLAELIKALIFQSHGPDVHNTLGTGFDEESAIFFLELLMTVTLANRDRVNIFLEDVLNHLTAILLSDLPCRRLRERIGVSLLQLSIRLLHKENTRQSVLAALRSLLLLKPAALVSHRSFQRQIGRGLGILMRSQANYLSSYMDWLTVFSLLEFTATCTSTYSNLSATNPTITAATEEGNETTDYESQPGGGANSPTAGKDWVVIQRQRSSTSININCFDLLVEDTLPPQDPESFFIACDVLSYIIREEQLVNANNFTTCLKTVRLLSEVTSVKSSISHDQYLTRQQRAPPPDRSYAHCALRLLDLLDTLYHRTTSVFNNEGIISDTGAGVSHMWNVCWCPLLEGVARMCCDPRKNVRQASIAYLQRELLAQTLQSLTALDWEACFLEVFFPMLSRLIEEDDSHNPDIEEGQMRACNLLCKVFLQRLQLISSLDNFTDLWVGILDTMDRYMHIEGSELLPEAIPESLKNMLLVMVTQGVLYVGTSPPTQEEETNNQLWTVTWKRVERFLPQFLSVLFPESIPTVVIPSSSPVIEQPRPKPTSPTQSDVSPSSSPLSQSPSDDGSSFPILVIHPPLPTPTLVPTSPNPPSPPLPPSSSPPSITQAAAIVINNNNNTNSTSLDCPRSGNITPSSTE</sequence>
<dbReference type="InterPro" id="IPR032691">
    <property type="entry name" value="Mon2/Sec7/BIG1-like_HUS"/>
</dbReference>
<dbReference type="GO" id="GO:0032012">
    <property type="term" value="P:regulation of ARF protein signal transduction"/>
    <property type="evidence" value="ECO:0007669"/>
    <property type="project" value="InterPro"/>
</dbReference>
<dbReference type="InterPro" id="IPR056604">
    <property type="entry name" value="GBF1-like_TPR"/>
</dbReference>
<evidence type="ECO:0000313" key="9">
    <source>
        <dbReference type="EnsemblMetazoa" id="Aqu2.1.39655_001"/>
    </source>
</evidence>
<feature type="domain" description="SRCR" evidence="8">
    <location>
        <begin position="558"/>
        <end position="654"/>
    </location>
</feature>
<dbReference type="CDD" id="cd00171">
    <property type="entry name" value="Sec7"/>
    <property type="match status" value="1"/>
</dbReference>
<feature type="disulfide bond" evidence="5">
    <location>
        <begin position="512"/>
        <end position="522"/>
    </location>
</feature>
<dbReference type="STRING" id="400682.A0A1X7VH72"/>
<dbReference type="OrthoDB" id="338650at2759"/>
<keyword evidence="2" id="KW-0808">Transferase</keyword>
<feature type="region of interest" description="Disordered" evidence="6">
    <location>
        <begin position="2009"/>
        <end position="2028"/>
    </location>
</feature>
<dbReference type="EnsemblMetazoa" id="Aqu2.1.39655_001">
    <property type="protein sequence ID" value="Aqu2.1.39655_001"/>
    <property type="gene ID" value="Aqu2.1.39655"/>
</dbReference>
<evidence type="ECO:0000256" key="1">
    <source>
        <dbReference type="ARBA" id="ARBA00007374"/>
    </source>
</evidence>
<dbReference type="PANTHER" id="PTHR10663">
    <property type="entry name" value="GUANYL-NUCLEOTIDE EXCHANGE FACTOR"/>
    <property type="match status" value="1"/>
</dbReference>
<evidence type="ECO:0000256" key="5">
    <source>
        <dbReference type="PROSITE-ProRule" id="PRU00196"/>
    </source>
</evidence>
<dbReference type="GO" id="GO:0016020">
    <property type="term" value="C:membrane"/>
    <property type="evidence" value="ECO:0007669"/>
    <property type="project" value="InterPro"/>
</dbReference>
<feature type="region of interest" description="Disordered" evidence="6">
    <location>
        <begin position="2360"/>
        <end position="2465"/>
    </location>
</feature>
<dbReference type="InterPro" id="IPR001190">
    <property type="entry name" value="SRCR"/>
</dbReference>
<dbReference type="SUPFAM" id="SSF48425">
    <property type="entry name" value="Sec7 domain"/>
    <property type="match status" value="1"/>
</dbReference>
<dbReference type="Gene3D" id="3.10.250.10">
    <property type="entry name" value="SRCR-like domain"/>
    <property type="match status" value="2"/>
</dbReference>
<dbReference type="eggNOG" id="KOG0928">
    <property type="taxonomic scope" value="Eukaryota"/>
</dbReference>
<dbReference type="InterPro" id="IPR016024">
    <property type="entry name" value="ARM-type_fold"/>
</dbReference>
<feature type="compositionally biased region" description="Pro residues" evidence="6">
    <location>
        <begin position="2404"/>
        <end position="2428"/>
    </location>
</feature>
<feature type="domain" description="SEC7" evidence="7">
    <location>
        <begin position="1382"/>
        <end position="1573"/>
    </location>
</feature>
<feature type="domain" description="SRCR" evidence="8">
    <location>
        <begin position="439"/>
        <end position="544"/>
    </location>
</feature>
<dbReference type="GO" id="GO:0012505">
    <property type="term" value="C:endomembrane system"/>
    <property type="evidence" value="ECO:0007669"/>
    <property type="project" value="UniProtKB-ARBA"/>
</dbReference>
<dbReference type="GO" id="GO:0005085">
    <property type="term" value="F:guanyl-nucleotide exchange factor activity"/>
    <property type="evidence" value="ECO:0007669"/>
    <property type="project" value="InterPro"/>
</dbReference>
<dbReference type="InterPro" id="IPR036772">
    <property type="entry name" value="SRCR-like_dom_sf"/>
</dbReference>
<evidence type="ECO:0000259" key="8">
    <source>
        <dbReference type="PROSITE" id="PS50287"/>
    </source>
</evidence>
<accession>A0A1X7VH72</accession>
<feature type="compositionally biased region" description="Polar residues" evidence="6">
    <location>
        <begin position="1"/>
        <end position="18"/>
    </location>
</feature>
<evidence type="ECO:0000256" key="2">
    <source>
        <dbReference type="ARBA" id="ARBA00022679"/>
    </source>
</evidence>